<gene>
    <name evidence="5" type="ORF">BSU04_19560</name>
</gene>
<dbReference type="Gene3D" id="2.130.10.10">
    <property type="entry name" value="YVTN repeat-like/Quinoprotein amine dehydrogenase"/>
    <property type="match status" value="1"/>
</dbReference>
<reference evidence="6" key="1">
    <citation type="submission" date="2017-01" db="EMBL/GenBank/DDBJ databases">
        <title>Genome Analysis of Deinococcus marmoris KOPRI26562.</title>
        <authorList>
            <person name="Kim J.H."/>
            <person name="Oh H.-M."/>
        </authorList>
    </citation>
    <scope>NUCLEOTIDE SEQUENCE [LARGE SCALE GENOMIC DNA]</scope>
    <source>
        <strain evidence="6">PAMC 26633</strain>
    </source>
</reference>
<evidence type="ECO:0000256" key="3">
    <source>
        <dbReference type="SAM" id="MobiDB-lite"/>
    </source>
</evidence>
<dbReference type="AlphaFoldDB" id="A0A226X119"/>
<protein>
    <submittedName>
        <fullName evidence="5">6-phosphogluconolactonase</fullName>
    </submittedName>
</protein>
<feature type="signal peptide" evidence="4">
    <location>
        <begin position="1"/>
        <end position="42"/>
    </location>
</feature>
<name>A0A226X119_CABSO</name>
<dbReference type="Pfam" id="PF10282">
    <property type="entry name" value="Lactonase"/>
    <property type="match status" value="1"/>
</dbReference>
<accession>A0A226X119</accession>
<keyword evidence="4" id="KW-0732">Signal</keyword>
<proteinExistence type="inferred from homology"/>
<dbReference type="PROSITE" id="PS51318">
    <property type="entry name" value="TAT"/>
    <property type="match status" value="1"/>
</dbReference>
<feature type="region of interest" description="Disordered" evidence="3">
    <location>
        <begin position="187"/>
        <end position="211"/>
    </location>
</feature>
<dbReference type="eggNOG" id="COG2706">
    <property type="taxonomic scope" value="Bacteria"/>
</dbReference>
<dbReference type="InterPro" id="IPR011048">
    <property type="entry name" value="Haem_d1_sf"/>
</dbReference>
<dbReference type="GO" id="GO:0005829">
    <property type="term" value="C:cytosol"/>
    <property type="evidence" value="ECO:0007669"/>
    <property type="project" value="TreeGrafter"/>
</dbReference>
<evidence type="ECO:0000313" key="6">
    <source>
        <dbReference type="Proteomes" id="UP000214720"/>
    </source>
</evidence>
<dbReference type="GO" id="GO:0006006">
    <property type="term" value="P:glucose metabolic process"/>
    <property type="evidence" value="ECO:0007669"/>
    <property type="project" value="UniProtKB-KW"/>
</dbReference>
<sequence>MSKVRNLGVRASQARRVWLKRVSALAAMSAMGSLAIARPAQAASAGASTATKARTAEPLFAYVGTYTPNGLGIHRFQVDGNTGKLDALEPLRGIENPSCLVVDRQQRFLFAVSEVKNYNGTKNGSVSAYAIEPGTGSLRLINAVNSQGAGPVYLSLHPNGRFLLVANYNSGSIAVFPVASDGTLGEASSVQQPQAPAGAQHAAEGVPGSFAVSDHDGSHAHTIVSSPDGRFVISTDLGVDRTYVWKFDETTGALSPNDPPFIASSAGAGPRHVVFHPSGRYMYEVTEEASTLVCYAYDSARGVLTQLQSVSTLPAAYQGTSFASEILLSHDGRYLYVANRLHDTIVQFRVGTDARLTRVGETPTGGDYPRVIRFDPSGRFMYSLNQRSDQIAIFAVDTPSGKLRFTGTYVAVGSPSDIAFASPAVTGK</sequence>
<organism evidence="5 6">
    <name type="scientific">Caballeronia sordidicola</name>
    <name type="common">Burkholderia sordidicola</name>
    <dbReference type="NCBI Taxonomy" id="196367"/>
    <lineage>
        <taxon>Bacteria</taxon>
        <taxon>Pseudomonadati</taxon>
        <taxon>Pseudomonadota</taxon>
        <taxon>Betaproteobacteria</taxon>
        <taxon>Burkholderiales</taxon>
        <taxon>Burkholderiaceae</taxon>
        <taxon>Caballeronia</taxon>
    </lineage>
</organism>
<dbReference type="EMBL" id="MTHB01000111">
    <property type="protein sequence ID" value="OXC76819.1"/>
    <property type="molecule type" value="Genomic_DNA"/>
</dbReference>
<dbReference type="RefSeq" id="WP_218827315.1">
    <property type="nucleotide sequence ID" value="NZ_MTHB01000111.1"/>
</dbReference>
<dbReference type="SUPFAM" id="SSF51004">
    <property type="entry name" value="C-terminal (heme d1) domain of cytochrome cd1-nitrite reductase"/>
    <property type="match status" value="1"/>
</dbReference>
<comment type="similarity">
    <text evidence="1">Belongs to the cycloisomerase 2 family.</text>
</comment>
<feature type="compositionally biased region" description="Low complexity" evidence="3">
    <location>
        <begin position="187"/>
        <end position="206"/>
    </location>
</feature>
<dbReference type="InterPro" id="IPR006311">
    <property type="entry name" value="TAT_signal"/>
</dbReference>
<evidence type="ECO:0000256" key="2">
    <source>
        <dbReference type="ARBA" id="ARBA00022526"/>
    </source>
</evidence>
<comment type="caution">
    <text evidence="5">The sequence shown here is derived from an EMBL/GenBank/DDBJ whole genome shotgun (WGS) entry which is preliminary data.</text>
</comment>
<dbReference type="InterPro" id="IPR019405">
    <property type="entry name" value="Lactonase_7-beta_prop"/>
</dbReference>
<evidence type="ECO:0000256" key="1">
    <source>
        <dbReference type="ARBA" id="ARBA00005564"/>
    </source>
</evidence>
<evidence type="ECO:0000256" key="4">
    <source>
        <dbReference type="SAM" id="SignalP"/>
    </source>
</evidence>
<evidence type="ECO:0000313" key="5">
    <source>
        <dbReference type="EMBL" id="OXC76819.1"/>
    </source>
</evidence>
<dbReference type="GO" id="GO:0017057">
    <property type="term" value="F:6-phosphogluconolactonase activity"/>
    <property type="evidence" value="ECO:0007669"/>
    <property type="project" value="TreeGrafter"/>
</dbReference>
<dbReference type="PANTHER" id="PTHR30344:SF1">
    <property type="entry name" value="6-PHOSPHOGLUCONOLACTONASE"/>
    <property type="match status" value="1"/>
</dbReference>
<keyword evidence="2" id="KW-0313">Glucose metabolism</keyword>
<feature type="chain" id="PRO_5013121782" evidence="4">
    <location>
        <begin position="43"/>
        <end position="428"/>
    </location>
</feature>
<dbReference type="InterPro" id="IPR015943">
    <property type="entry name" value="WD40/YVTN_repeat-like_dom_sf"/>
</dbReference>
<dbReference type="PANTHER" id="PTHR30344">
    <property type="entry name" value="6-PHOSPHOGLUCONOLACTONASE-RELATED"/>
    <property type="match status" value="1"/>
</dbReference>
<dbReference type="InterPro" id="IPR050282">
    <property type="entry name" value="Cycloisomerase_2"/>
</dbReference>
<dbReference type="Proteomes" id="UP000214720">
    <property type="component" value="Unassembled WGS sequence"/>
</dbReference>
<keyword evidence="2" id="KW-0119">Carbohydrate metabolism</keyword>